<reference evidence="1" key="1">
    <citation type="journal article" date="2020" name="Cell">
        <title>Large-Scale Comparative Analyses of Tick Genomes Elucidate Their Genetic Diversity and Vector Capacities.</title>
        <authorList>
            <consortium name="Tick Genome and Microbiome Consortium (TIGMIC)"/>
            <person name="Jia N."/>
            <person name="Wang J."/>
            <person name="Shi W."/>
            <person name="Du L."/>
            <person name="Sun Y."/>
            <person name="Zhan W."/>
            <person name="Jiang J.F."/>
            <person name="Wang Q."/>
            <person name="Zhang B."/>
            <person name="Ji P."/>
            <person name="Bell-Sakyi L."/>
            <person name="Cui X.M."/>
            <person name="Yuan T.T."/>
            <person name="Jiang B.G."/>
            <person name="Yang W.F."/>
            <person name="Lam T.T."/>
            <person name="Chang Q.C."/>
            <person name="Ding S.J."/>
            <person name="Wang X.J."/>
            <person name="Zhu J.G."/>
            <person name="Ruan X.D."/>
            <person name="Zhao L."/>
            <person name="Wei J.T."/>
            <person name="Ye R.Z."/>
            <person name="Que T.C."/>
            <person name="Du C.H."/>
            <person name="Zhou Y.H."/>
            <person name="Cheng J.X."/>
            <person name="Dai P.F."/>
            <person name="Guo W.B."/>
            <person name="Han X.H."/>
            <person name="Huang E.J."/>
            <person name="Li L.F."/>
            <person name="Wei W."/>
            <person name="Gao Y.C."/>
            <person name="Liu J.Z."/>
            <person name="Shao H.Z."/>
            <person name="Wang X."/>
            <person name="Wang C.C."/>
            <person name="Yang T.C."/>
            <person name="Huo Q.B."/>
            <person name="Li W."/>
            <person name="Chen H.Y."/>
            <person name="Chen S.E."/>
            <person name="Zhou L.G."/>
            <person name="Ni X.B."/>
            <person name="Tian J.H."/>
            <person name="Sheng Y."/>
            <person name="Liu T."/>
            <person name="Pan Y.S."/>
            <person name="Xia L.Y."/>
            <person name="Li J."/>
            <person name="Zhao F."/>
            <person name="Cao W.C."/>
        </authorList>
    </citation>
    <scope>NUCLEOTIDE SEQUENCE</scope>
    <source>
        <strain evidence="1">Rmic-2018</strain>
    </source>
</reference>
<proteinExistence type="predicted"/>
<name>A0A9J6DQJ6_RHIMP</name>
<evidence type="ECO:0000313" key="1">
    <source>
        <dbReference type="EMBL" id="KAH8024128.1"/>
    </source>
</evidence>
<protein>
    <submittedName>
        <fullName evidence="1">Uncharacterized protein</fullName>
    </submittedName>
</protein>
<organism evidence="1 2">
    <name type="scientific">Rhipicephalus microplus</name>
    <name type="common">Cattle tick</name>
    <name type="synonym">Boophilus microplus</name>
    <dbReference type="NCBI Taxonomy" id="6941"/>
    <lineage>
        <taxon>Eukaryota</taxon>
        <taxon>Metazoa</taxon>
        <taxon>Ecdysozoa</taxon>
        <taxon>Arthropoda</taxon>
        <taxon>Chelicerata</taxon>
        <taxon>Arachnida</taxon>
        <taxon>Acari</taxon>
        <taxon>Parasitiformes</taxon>
        <taxon>Ixodida</taxon>
        <taxon>Ixodoidea</taxon>
        <taxon>Ixodidae</taxon>
        <taxon>Rhipicephalinae</taxon>
        <taxon>Rhipicephalus</taxon>
        <taxon>Boophilus</taxon>
    </lineage>
</organism>
<accession>A0A9J6DQJ6</accession>
<sequence length="266" mass="28973">MTQPCSPHTLAAPVVLVLGRRRGARVFRGGTRRVGSEAGGCATEKKLAKETNRFWRLWSSGRATHARRLKPGARHLSDDRAIVSAGGTTYVRALLPLCPSFQRVRARAASWAHAQCPRAAFIASLDRRRRRDSGGADSGEKEVGESRWRRRVSAPAFARTSPAAAAAADVCCFRQQQEPRRAVGRSCCPPANHRKPSFFFSLSLRWRLSPAASLSVAALVLSFGGRGRRATDCLPSRLLLSLRVCEKRGLQLVHPVAGCHRGSSSS</sequence>
<reference evidence="1" key="2">
    <citation type="submission" date="2021-09" db="EMBL/GenBank/DDBJ databases">
        <authorList>
            <person name="Jia N."/>
            <person name="Wang J."/>
            <person name="Shi W."/>
            <person name="Du L."/>
            <person name="Sun Y."/>
            <person name="Zhan W."/>
            <person name="Jiang J."/>
            <person name="Wang Q."/>
            <person name="Zhang B."/>
            <person name="Ji P."/>
            <person name="Sakyi L.B."/>
            <person name="Cui X."/>
            <person name="Yuan T."/>
            <person name="Jiang B."/>
            <person name="Yang W."/>
            <person name="Lam T.T.-Y."/>
            <person name="Chang Q."/>
            <person name="Ding S."/>
            <person name="Wang X."/>
            <person name="Zhu J."/>
            <person name="Ruan X."/>
            <person name="Zhao L."/>
            <person name="Wei J."/>
            <person name="Que T."/>
            <person name="Du C."/>
            <person name="Cheng J."/>
            <person name="Dai P."/>
            <person name="Han X."/>
            <person name="Huang E."/>
            <person name="Gao Y."/>
            <person name="Liu J."/>
            <person name="Shao H."/>
            <person name="Ye R."/>
            <person name="Li L."/>
            <person name="Wei W."/>
            <person name="Wang X."/>
            <person name="Wang C."/>
            <person name="Huo Q."/>
            <person name="Li W."/>
            <person name="Guo W."/>
            <person name="Chen H."/>
            <person name="Chen S."/>
            <person name="Zhou L."/>
            <person name="Zhou L."/>
            <person name="Ni X."/>
            <person name="Tian J."/>
            <person name="Zhou Y."/>
            <person name="Sheng Y."/>
            <person name="Liu T."/>
            <person name="Pan Y."/>
            <person name="Xia L."/>
            <person name="Li J."/>
            <person name="Zhao F."/>
            <person name="Cao W."/>
        </authorList>
    </citation>
    <scope>NUCLEOTIDE SEQUENCE</scope>
    <source>
        <strain evidence="1">Rmic-2018</strain>
        <tissue evidence="1">Larvae</tissue>
    </source>
</reference>
<gene>
    <name evidence="1" type="ORF">HPB51_021749</name>
</gene>
<evidence type="ECO:0000313" key="2">
    <source>
        <dbReference type="Proteomes" id="UP000821866"/>
    </source>
</evidence>
<comment type="caution">
    <text evidence="1">The sequence shown here is derived from an EMBL/GenBank/DDBJ whole genome shotgun (WGS) entry which is preliminary data.</text>
</comment>
<dbReference type="Proteomes" id="UP000821866">
    <property type="component" value="Chromosome 6"/>
</dbReference>
<dbReference type="AlphaFoldDB" id="A0A9J6DQJ6"/>
<dbReference type="EMBL" id="JABSTU010000008">
    <property type="protein sequence ID" value="KAH8024128.1"/>
    <property type="molecule type" value="Genomic_DNA"/>
</dbReference>
<keyword evidence="2" id="KW-1185">Reference proteome</keyword>